<proteinExistence type="predicted"/>
<accession>A0ABT9JCQ5</accession>
<keyword evidence="2" id="KW-1185">Reference proteome</keyword>
<dbReference type="RefSeq" id="WP_305963436.1">
    <property type="nucleotide sequence ID" value="NZ_JAVAMQ010000008.1"/>
</dbReference>
<name>A0ABT9JCQ5_9RHOB</name>
<gene>
    <name evidence="1" type="ORF">Q5Y72_10830</name>
</gene>
<reference evidence="1 2" key="1">
    <citation type="submission" date="2023-08" db="EMBL/GenBank/DDBJ databases">
        <authorList>
            <person name="Park J.-S."/>
        </authorList>
    </citation>
    <scope>NUCLEOTIDE SEQUENCE [LARGE SCALE GENOMIC DNA]</scope>
    <source>
        <strain evidence="1 2">2205BS29-5</strain>
    </source>
</reference>
<sequence>MTIEPTMSSTYAFEVAFVDHHAKFKQRFNEAVARGDYPCAPRVEGRARVFTARDVMGIWLYGHLLDDGIPPAKAGELACELVELLRQRPDLEEVTLVRDAFRRRHVCAPDAIESLVKFTLGGSRPISIETWDLRQQHKNIAHQFAKLAARHVHPDDAED</sequence>
<dbReference type="Proteomes" id="UP001224997">
    <property type="component" value="Unassembled WGS sequence"/>
</dbReference>
<comment type="caution">
    <text evidence="1">The sequence shown here is derived from an EMBL/GenBank/DDBJ whole genome shotgun (WGS) entry which is preliminary data.</text>
</comment>
<dbReference type="EMBL" id="JAVAMQ010000008">
    <property type="protein sequence ID" value="MDP5307586.1"/>
    <property type="molecule type" value="Genomic_DNA"/>
</dbReference>
<protein>
    <submittedName>
        <fullName evidence="1">Uncharacterized protein</fullName>
    </submittedName>
</protein>
<organism evidence="1 2">
    <name type="scientific">Paracoccus spongiarum</name>
    <dbReference type="NCBI Taxonomy" id="3064387"/>
    <lineage>
        <taxon>Bacteria</taxon>
        <taxon>Pseudomonadati</taxon>
        <taxon>Pseudomonadota</taxon>
        <taxon>Alphaproteobacteria</taxon>
        <taxon>Rhodobacterales</taxon>
        <taxon>Paracoccaceae</taxon>
        <taxon>Paracoccus</taxon>
    </lineage>
</organism>
<evidence type="ECO:0000313" key="1">
    <source>
        <dbReference type="EMBL" id="MDP5307586.1"/>
    </source>
</evidence>
<evidence type="ECO:0000313" key="2">
    <source>
        <dbReference type="Proteomes" id="UP001224997"/>
    </source>
</evidence>